<dbReference type="RefSeq" id="WP_176065521.1">
    <property type="nucleotide sequence ID" value="NZ_BJTG01000005.1"/>
</dbReference>
<comment type="caution">
    <text evidence="2">The sequence shown here is derived from an EMBL/GenBank/DDBJ whole genome shotgun (WGS) entry which is preliminary data.</text>
</comment>
<dbReference type="InterPro" id="IPR029058">
    <property type="entry name" value="AB_hydrolase_fold"/>
</dbReference>
<evidence type="ECO:0000313" key="2">
    <source>
        <dbReference type="EMBL" id="GEJ57702.1"/>
    </source>
</evidence>
<evidence type="ECO:0000313" key="3">
    <source>
        <dbReference type="Proteomes" id="UP000503640"/>
    </source>
</evidence>
<protein>
    <recommendedName>
        <fullName evidence="4">Bacterial virulence factor lipase N-terminal domain-containing protein</fullName>
    </recommendedName>
</protein>
<dbReference type="Gene3D" id="3.40.50.1820">
    <property type="entry name" value="alpha/beta hydrolase"/>
    <property type="match status" value="1"/>
</dbReference>
<dbReference type="Proteomes" id="UP000503640">
    <property type="component" value="Unassembled WGS sequence"/>
</dbReference>
<evidence type="ECO:0008006" key="4">
    <source>
        <dbReference type="Google" id="ProtNLM"/>
    </source>
</evidence>
<dbReference type="SUPFAM" id="SSF53474">
    <property type="entry name" value="alpha/beta-Hydrolases"/>
    <property type="match status" value="1"/>
</dbReference>
<dbReference type="PROSITE" id="PS51257">
    <property type="entry name" value="PROKAR_LIPOPROTEIN"/>
    <property type="match status" value="1"/>
</dbReference>
<evidence type="ECO:0000256" key="1">
    <source>
        <dbReference type="SAM" id="SignalP"/>
    </source>
</evidence>
<feature type="chain" id="PRO_5029558268" description="Bacterial virulence factor lipase N-terminal domain-containing protein" evidence="1">
    <location>
        <begin position="21"/>
        <end position="985"/>
    </location>
</feature>
<keyword evidence="1" id="KW-0732">Signal</keyword>
<dbReference type="AlphaFoldDB" id="A0A7I9VMS1"/>
<reference evidence="3" key="1">
    <citation type="journal article" date="2020" name="Appl. Environ. Microbiol.">
        <title>Diazotrophic Anaeromyxobacter Isolates from Soils.</title>
        <authorList>
            <person name="Masuda Y."/>
            <person name="Yamanaka H."/>
            <person name="Xu Z.X."/>
            <person name="Shiratori Y."/>
            <person name="Aono T."/>
            <person name="Amachi S."/>
            <person name="Senoo K."/>
            <person name="Itoh H."/>
        </authorList>
    </citation>
    <scope>NUCLEOTIDE SEQUENCE [LARGE SCALE GENOMIC DNA]</scope>
    <source>
        <strain evidence="3">R267</strain>
    </source>
</reference>
<sequence>MHRRRLLTVASAAAALAACAPSIDKHTNPASTDYVLFDPSVSEIPLPNDLALQPTSIAATTGAQQELLQSFAAQGGFPNDQEAPITIDVQRDTYSGNTITKGPPPDGVDLATVKLVGAVPSGANVALFEKKAGATTPAPVPPNTYAVTYVQSADRGTITIRNNLHDVTLSPGETIKSQRWNAGSQYIVLVRGGASGVKLKGGGELVAQPTMYLLTRGVDLSLAENEYLLPGSGRVGRAATGAQLEALRQQYLPLFGLAEQAFGAGASKDLVSVQTFQIAPAKAGAAVVTDASAGVVPLPSDLLLDPATGGKTIVNNPAFGALASGIATLDGFSTTAMELTQTSAPVVASTVSASSVFLYDLSNPAAPVRLKEVKETISAGGAGAAFVAEPYQMTVKPTGATTTAACGPTDDPAGCFSPAIGLQPAVPVPLGATGPYLALPPLKEGTEYAVLITDGVLSAPATVGGAKPPLQGSTLSRILLFDSPLVDKDGKSQVPGQSDATAAGLEQIRQGVGAAAKALQAEKGIAKSHVVLGYTFRTQTITDASLRLAAYPYSAASKFVPGAKVDVTATLKGAATAKGIPTTGVQAFWTVPFFTKNPIDVATGALNPDNSKWTDASLTALVVVPNGPKQGAPLVVFQHGLTGDKGNVLAIASTLASAGFVTAAIDAPLHGDRAYCKADAECVCAAGGTGCNPKCNLFPAGAQGDTASGVCSAGAVPCSGTLVSAGACTTSVSGNFFVSGNLFRTRDALRESILDTSALVLALAPPSTPSGTFATDLAAAGVTIDPSKVYWVGQSLGGILGTLNTAANPRISKAVLNVPGGTLTDVFTQSPTFAPQLTPILTSLGITVGTPQYLQFLQVAKLALDGGDPVNFGGHLTGDTAHPTLKDLLASKPNQSAKSVFGQVATGDTVIPNPFNYELLGNVFTSPQPDLTKSASNVSTYSSGGGAATHGFLLDFTNPTLTLTAQGDAAAFLTAGTLPPAAQNK</sequence>
<feature type="signal peptide" evidence="1">
    <location>
        <begin position="1"/>
        <end position="20"/>
    </location>
</feature>
<accession>A0A7I9VMS1</accession>
<proteinExistence type="predicted"/>
<dbReference type="EMBL" id="BJTG01000005">
    <property type="protein sequence ID" value="GEJ57702.1"/>
    <property type="molecule type" value="Genomic_DNA"/>
</dbReference>
<keyword evidence="3" id="KW-1185">Reference proteome</keyword>
<name>A0A7I9VMS1_9BACT</name>
<gene>
    <name evidence="2" type="ORF">AMYX_24430</name>
</gene>
<organism evidence="2 3">
    <name type="scientific">Anaeromyxobacter diazotrophicus</name>
    <dbReference type="NCBI Taxonomy" id="2590199"/>
    <lineage>
        <taxon>Bacteria</taxon>
        <taxon>Pseudomonadati</taxon>
        <taxon>Myxococcota</taxon>
        <taxon>Myxococcia</taxon>
        <taxon>Myxococcales</taxon>
        <taxon>Cystobacterineae</taxon>
        <taxon>Anaeromyxobacteraceae</taxon>
        <taxon>Anaeromyxobacter</taxon>
    </lineage>
</organism>